<dbReference type="InterPro" id="IPR000907">
    <property type="entry name" value="LipOase"/>
</dbReference>
<dbReference type="SUPFAM" id="SSF48484">
    <property type="entry name" value="Lipoxigenase"/>
    <property type="match status" value="1"/>
</dbReference>
<dbReference type="GO" id="GO:0034440">
    <property type="term" value="P:lipid oxidation"/>
    <property type="evidence" value="ECO:0007669"/>
    <property type="project" value="InterPro"/>
</dbReference>
<reference evidence="5" key="1">
    <citation type="submission" date="2021-01" db="EMBL/GenBank/DDBJ databases">
        <authorList>
            <person name="Li R."/>
            <person name="Bekaert M."/>
        </authorList>
    </citation>
    <scope>NUCLEOTIDE SEQUENCE</scope>
    <source>
        <strain evidence="5">Farmed</strain>
    </source>
</reference>
<dbReference type="EMBL" id="CAHIKZ030003642">
    <property type="protein sequence ID" value="CAE1302627.1"/>
    <property type="molecule type" value="Genomic_DNA"/>
</dbReference>
<dbReference type="GO" id="GO:0004051">
    <property type="term" value="F:arachidonate 5-lipoxygenase activity"/>
    <property type="evidence" value="ECO:0007669"/>
    <property type="project" value="UniProtKB-EC"/>
</dbReference>
<dbReference type="Gene3D" id="3.10.450.60">
    <property type="match status" value="1"/>
</dbReference>
<gene>
    <name evidence="5" type="ORF">SPHA_55124</name>
</gene>
<name>A0A812DK50_ACAPH</name>
<evidence type="ECO:0000256" key="1">
    <source>
        <dbReference type="ARBA" id="ARBA00022723"/>
    </source>
</evidence>
<keyword evidence="3 5" id="KW-0560">Oxidoreductase</keyword>
<dbReference type="EC" id="1.13.11.34" evidence="5"/>
<dbReference type="Pfam" id="PF00305">
    <property type="entry name" value="Lipoxygenase"/>
    <property type="match status" value="1"/>
</dbReference>
<protein>
    <submittedName>
        <fullName evidence="5">ALOX5</fullName>
        <ecNumber evidence="5">1.13.11.34</ecNumber>
    </submittedName>
</protein>
<dbReference type="Proteomes" id="UP000597762">
    <property type="component" value="Unassembled WGS sequence"/>
</dbReference>
<dbReference type="PRINTS" id="PR00087">
    <property type="entry name" value="LIPOXYGENASE"/>
</dbReference>
<keyword evidence="1" id="KW-0479">Metal-binding</keyword>
<evidence type="ECO:0000256" key="3">
    <source>
        <dbReference type="ARBA" id="ARBA00023002"/>
    </source>
</evidence>
<evidence type="ECO:0000256" key="2">
    <source>
        <dbReference type="ARBA" id="ARBA00022964"/>
    </source>
</evidence>
<dbReference type="InterPro" id="IPR013819">
    <property type="entry name" value="LipOase_C"/>
</dbReference>
<dbReference type="Gene3D" id="1.20.245.10">
    <property type="entry name" value="Lipoxygenase-1, Domain 5"/>
    <property type="match status" value="1"/>
</dbReference>
<evidence type="ECO:0000313" key="6">
    <source>
        <dbReference type="Proteomes" id="UP000597762"/>
    </source>
</evidence>
<keyword evidence="2" id="KW-0223">Dioxygenase</keyword>
<comment type="caution">
    <text evidence="5">The sequence shown here is derived from an EMBL/GenBank/DDBJ whole genome shotgun (WGS) entry which is preliminary data.</text>
</comment>
<dbReference type="GO" id="GO:0046872">
    <property type="term" value="F:metal ion binding"/>
    <property type="evidence" value="ECO:0007669"/>
    <property type="project" value="UniProtKB-KW"/>
</dbReference>
<evidence type="ECO:0000313" key="5">
    <source>
        <dbReference type="EMBL" id="CAE1302627.1"/>
    </source>
</evidence>
<organism evidence="5 6">
    <name type="scientific">Acanthosepion pharaonis</name>
    <name type="common">Pharaoh cuttlefish</name>
    <name type="synonym">Sepia pharaonis</name>
    <dbReference type="NCBI Taxonomy" id="158019"/>
    <lineage>
        <taxon>Eukaryota</taxon>
        <taxon>Metazoa</taxon>
        <taxon>Spiralia</taxon>
        <taxon>Lophotrochozoa</taxon>
        <taxon>Mollusca</taxon>
        <taxon>Cephalopoda</taxon>
        <taxon>Coleoidea</taxon>
        <taxon>Decapodiformes</taxon>
        <taxon>Sepiida</taxon>
        <taxon>Sepiina</taxon>
        <taxon>Sepiidae</taxon>
        <taxon>Acanthosepion</taxon>
    </lineage>
</organism>
<sequence length="443" mass="50251">MFGVQRLTGCNLSLIRLCRKIPEKLGVDDNMLESQLEGLTLEQAISAKRLFYTDIEIMDNVKHRKGFEVCAPIALFFLDKDKQLIPIAIQLQQKKGPNNPVFLPTDPPGLWTLAKMWYNNADAAIHQSLTHLAFTHLIMEGVVLAIHRNISLSHPIFKLLAPHTLYLLAINARGLQFLISEGGWVDNTMNIGTTGMFDLIARGVKTWSFNVQGTFPAELKERGVDDPDVLPYYPFRDDALLYYNIIKDYVFNYVKIYYDSPEKLASDWEIQNWAEELARPREEGGIGILGMPLKDGKGCFHNLDELTIVLASIVYTCSVGHAASNFPQYEEYGFPAHYPAYMKGPVPTSKDILVTEEDILKVLPDRQITLDVMTVTKILSSKGTNSLGDFEVQYIFDPRAIPVVNKFRNDLKELDKIITERNKKRNPTYTYLEPVYVPNSISI</sequence>
<dbReference type="AlphaFoldDB" id="A0A812DK50"/>
<dbReference type="OrthoDB" id="407298at2759"/>
<feature type="domain" description="Lipoxygenase" evidence="4">
    <location>
        <begin position="1"/>
        <end position="443"/>
    </location>
</feature>
<dbReference type="InterPro" id="IPR036226">
    <property type="entry name" value="LipOase_C_sf"/>
</dbReference>
<keyword evidence="6" id="KW-1185">Reference proteome</keyword>
<evidence type="ECO:0000259" key="4">
    <source>
        <dbReference type="PROSITE" id="PS51393"/>
    </source>
</evidence>
<dbReference type="PROSITE" id="PS00081">
    <property type="entry name" value="LIPOXYGENASE_2"/>
    <property type="match status" value="1"/>
</dbReference>
<proteinExistence type="predicted"/>
<dbReference type="InterPro" id="IPR020834">
    <property type="entry name" value="LipOase_CS"/>
</dbReference>
<accession>A0A812DK50</accession>
<dbReference type="PANTHER" id="PTHR11771">
    <property type="entry name" value="LIPOXYGENASE"/>
    <property type="match status" value="1"/>
</dbReference>
<dbReference type="PROSITE" id="PS51393">
    <property type="entry name" value="LIPOXYGENASE_3"/>
    <property type="match status" value="1"/>
</dbReference>